<dbReference type="Proteomes" id="UP001161247">
    <property type="component" value="Chromosome 4"/>
</dbReference>
<dbReference type="EMBL" id="OX459121">
    <property type="protein sequence ID" value="CAI9101860.1"/>
    <property type="molecule type" value="Genomic_DNA"/>
</dbReference>
<dbReference type="PANTHER" id="PTHR34797:SF1">
    <property type="entry name" value="ATG8-INTERACTING PROTEIN 2"/>
    <property type="match status" value="1"/>
</dbReference>
<sequence length="314" mass="35412">MEDKQDNEDYAPRGNEWEVVSLTASTYAAAPNPEQVDMTHDAKSEFAEGNQPETSLALFMSGHFVFPPSEHENLPLEPETNEIDSSVQQSEDSDSQFVGEEGIQSDTKEEEIFSSKRLDATDEFPGIPMFGEKGNMFGATRFEEGSTFPGLNMVEKEQSFYETENFSSYNDDPTIDESSEVDEDIAATGAIESYHDDLHLSISNLKEQVDKDYEGPDVPFGAWWKRRAASFYTHAKEANTVWSIFVAAALMGLVILGQHWQQERWQVLQLKWQFSLNNERMSRLFGPLTRLKDVLVGGQQHGSFLRAGRASTEH</sequence>
<reference evidence="2" key="1">
    <citation type="submission" date="2023-03" db="EMBL/GenBank/DDBJ databases">
        <authorList>
            <person name="Julca I."/>
        </authorList>
    </citation>
    <scope>NUCLEOTIDE SEQUENCE</scope>
</reference>
<organism evidence="2 3">
    <name type="scientific">Oldenlandia corymbosa var. corymbosa</name>
    <dbReference type="NCBI Taxonomy" id="529605"/>
    <lineage>
        <taxon>Eukaryota</taxon>
        <taxon>Viridiplantae</taxon>
        <taxon>Streptophyta</taxon>
        <taxon>Embryophyta</taxon>
        <taxon>Tracheophyta</taxon>
        <taxon>Spermatophyta</taxon>
        <taxon>Magnoliopsida</taxon>
        <taxon>eudicotyledons</taxon>
        <taxon>Gunneridae</taxon>
        <taxon>Pentapetalae</taxon>
        <taxon>asterids</taxon>
        <taxon>lamiids</taxon>
        <taxon>Gentianales</taxon>
        <taxon>Rubiaceae</taxon>
        <taxon>Rubioideae</taxon>
        <taxon>Spermacoceae</taxon>
        <taxon>Hedyotis-Oldenlandia complex</taxon>
        <taxon>Oldenlandia</taxon>
    </lineage>
</organism>
<proteinExistence type="predicted"/>
<feature type="compositionally biased region" description="Basic and acidic residues" evidence="1">
    <location>
        <begin position="106"/>
        <end position="116"/>
    </location>
</feature>
<evidence type="ECO:0000256" key="1">
    <source>
        <dbReference type="SAM" id="MobiDB-lite"/>
    </source>
</evidence>
<feature type="region of interest" description="Disordered" evidence="1">
    <location>
        <begin position="69"/>
        <end position="116"/>
    </location>
</feature>
<evidence type="ECO:0000313" key="2">
    <source>
        <dbReference type="EMBL" id="CAI9101860.1"/>
    </source>
</evidence>
<accession>A0AAV1D1V6</accession>
<keyword evidence="3" id="KW-1185">Reference proteome</keyword>
<dbReference type="PANTHER" id="PTHR34797">
    <property type="entry name" value="ATG8-INTERACTING PROTEIN 2"/>
    <property type="match status" value="1"/>
</dbReference>
<gene>
    <name evidence="2" type="ORF">OLC1_LOCUS11351</name>
</gene>
<evidence type="ECO:0000313" key="3">
    <source>
        <dbReference type="Proteomes" id="UP001161247"/>
    </source>
</evidence>
<dbReference type="InterPro" id="IPR040304">
    <property type="entry name" value="ATG8-IP-1/2"/>
</dbReference>
<protein>
    <submittedName>
        <fullName evidence="2">OLC1v1039284C2</fullName>
    </submittedName>
</protein>
<name>A0AAV1D1V6_OLDCO</name>
<dbReference type="AlphaFoldDB" id="A0AAV1D1V6"/>